<protein>
    <submittedName>
        <fullName evidence="1">Uncharacterized protein</fullName>
    </submittedName>
</protein>
<dbReference type="AlphaFoldDB" id="A0A5B0MI50"/>
<dbReference type="EMBL" id="VSWC01000092">
    <property type="protein sequence ID" value="KAA1091250.1"/>
    <property type="molecule type" value="Genomic_DNA"/>
</dbReference>
<dbReference type="Proteomes" id="UP000325313">
    <property type="component" value="Unassembled WGS sequence"/>
</dbReference>
<evidence type="ECO:0000313" key="2">
    <source>
        <dbReference type="EMBL" id="KAA1091250.1"/>
    </source>
</evidence>
<accession>A0A5B0MI50</accession>
<dbReference type="Proteomes" id="UP000324748">
    <property type="component" value="Unassembled WGS sequence"/>
</dbReference>
<evidence type="ECO:0000313" key="1">
    <source>
        <dbReference type="EMBL" id="KAA1075898.1"/>
    </source>
</evidence>
<organism evidence="1 4">
    <name type="scientific">Puccinia graminis f. sp. tritici</name>
    <dbReference type="NCBI Taxonomy" id="56615"/>
    <lineage>
        <taxon>Eukaryota</taxon>
        <taxon>Fungi</taxon>
        <taxon>Dikarya</taxon>
        <taxon>Basidiomycota</taxon>
        <taxon>Pucciniomycotina</taxon>
        <taxon>Pucciniomycetes</taxon>
        <taxon>Pucciniales</taxon>
        <taxon>Pucciniaceae</taxon>
        <taxon>Puccinia</taxon>
    </lineage>
</organism>
<dbReference type="EMBL" id="VDEP01000471">
    <property type="protein sequence ID" value="KAA1075898.1"/>
    <property type="molecule type" value="Genomic_DNA"/>
</dbReference>
<comment type="caution">
    <text evidence="1">The sequence shown here is derived from an EMBL/GenBank/DDBJ whole genome shotgun (WGS) entry which is preliminary data.</text>
</comment>
<evidence type="ECO:0000313" key="3">
    <source>
        <dbReference type="Proteomes" id="UP000324748"/>
    </source>
</evidence>
<proteinExistence type="predicted"/>
<sequence length="134" mass="15199">MLGPVMDKYRPAPHRADNRCLHRTRKVKMLKDAPGQAASWTCAFQTDNYILPGFGRKQLIKTEEPTTATNNGHRLVINARQPRKSPLDCAGSSSHSSYNGDINCCMYLLWDSLRDILCLLQYEGPQWHPTLEKA</sequence>
<gene>
    <name evidence="2" type="ORF">PGT21_029556</name>
    <name evidence="1" type="ORF">PGTUg99_026883</name>
</gene>
<name>A0A5B0MI50_PUCGR</name>
<keyword evidence="3" id="KW-1185">Reference proteome</keyword>
<evidence type="ECO:0000313" key="4">
    <source>
        <dbReference type="Proteomes" id="UP000325313"/>
    </source>
</evidence>
<reference evidence="3 4" key="1">
    <citation type="submission" date="2019-05" db="EMBL/GenBank/DDBJ databases">
        <title>Emergence of the Ug99 lineage of the wheat stem rust pathogen through somatic hybridization.</title>
        <authorList>
            <person name="Li F."/>
            <person name="Upadhyaya N.M."/>
            <person name="Sperschneider J."/>
            <person name="Matny O."/>
            <person name="Nguyen-Phuc H."/>
            <person name="Mago R."/>
            <person name="Raley C."/>
            <person name="Miller M.E."/>
            <person name="Silverstein K.A.T."/>
            <person name="Henningsen E."/>
            <person name="Hirsch C.D."/>
            <person name="Visser B."/>
            <person name="Pretorius Z.A."/>
            <person name="Steffenson B.J."/>
            <person name="Schwessinger B."/>
            <person name="Dodds P.N."/>
            <person name="Figueroa M."/>
        </authorList>
    </citation>
    <scope>NUCLEOTIDE SEQUENCE [LARGE SCALE GENOMIC DNA]</scope>
    <source>
        <strain evidence="2">21-0</strain>
        <strain evidence="1 4">Ug99</strain>
    </source>
</reference>